<dbReference type="NCBIfam" id="NF047864">
    <property type="entry name" value="CBU_0592_membra"/>
    <property type="match status" value="1"/>
</dbReference>
<dbReference type="EMBL" id="JBHSFP010000009">
    <property type="protein sequence ID" value="MFC4532325.1"/>
    <property type="molecule type" value="Genomic_DNA"/>
</dbReference>
<keyword evidence="1" id="KW-1133">Transmembrane helix</keyword>
<proteinExistence type="predicted"/>
<sequence>MPQLIDILGMLGAGVLLYAYAMLSMRKMSGDSLAYQLLNLGGAIALMINSAAHLAWPSALLNLVWCGIGILAVWRLVVARPWKRQV</sequence>
<reference evidence="4" key="1">
    <citation type="journal article" date="2019" name="Int. J. Syst. Evol. Microbiol.">
        <title>The Global Catalogue of Microorganisms (GCM) 10K type strain sequencing project: providing services to taxonomists for standard genome sequencing and annotation.</title>
        <authorList>
            <consortium name="The Broad Institute Genomics Platform"/>
            <consortium name="The Broad Institute Genome Sequencing Center for Infectious Disease"/>
            <person name="Wu L."/>
            <person name="Ma J."/>
        </authorList>
    </citation>
    <scope>NUCLEOTIDE SEQUENCE [LARGE SCALE GENOMIC DNA]</scope>
    <source>
        <strain evidence="4">CGMCC 4.7132</strain>
    </source>
</reference>
<evidence type="ECO:0000259" key="2">
    <source>
        <dbReference type="Pfam" id="PF26604"/>
    </source>
</evidence>
<dbReference type="Pfam" id="PF26604">
    <property type="entry name" value="CBU_0592"/>
    <property type="match status" value="1"/>
</dbReference>
<organism evidence="3 4">
    <name type="scientific">Sphaerisporangium dianthi</name>
    <dbReference type="NCBI Taxonomy" id="1436120"/>
    <lineage>
        <taxon>Bacteria</taxon>
        <taxon>Bacillati</taxon>
        <taxon>Actinomycetota</taxon>
        <taxon>Actinomycetes</taxon>
        <taxon>Streptosporangiales</taxon>
        <taxon>Streptosporangiaceae</taxon>
        <taxon>Sphaerisporangium</taxon>
    </lineage>
</organism>
<dbReference type="Proteomes" id="UP001596004">
    <property type="component" value="Unassembled WGS sequence"/>
</dbReference>
<feature type="transmembrane region" description="Helical" evidence="1">
    <location>
        <begin position="62"/>
        <end position="78"/>
    </location>
</feature>
<comment type="caution">
    <text evidence="3">The sequence shown here is derived from an EMBL/GenBank/DDBJ whole genome shotgun (WGS) entry which is preliminary data.</text>
</comment>
<dbReference type="RefSeq" id="WP_380841112.1">
    <property type="nucleotide sequence ID" value="NZ_JBHSFP010000009.1"/>
</dbReference>
<keyword evidence="4" id="KW-1185">Reference proteome</keyword>
<feature type="transmembrane region" description="Helical" evidence="1">
    <location>
        <begin position="6"/>
        <end position="25"/>
    </location>
</feature>
<keyword evidence="1" id="KW-0472">Membrane</keyword>
<gene>
    <name evidence="3" type="ORF">ACFO60_16250</name>
</gene>
<protein>
    <recommendedName>
        <fullName evidence="2">CBU-0592-like domain-containing protein</fullName>
    </recommendedName>
</protein>
<evidence type="ECO:0000313" key="4">
    <source>
        <dbReference type="Proteomes" id="UP001596004"/>
    </source>
</evidence>
<evidence type="ECO:0000256" key="1">
    <source>
        <dbReference type="SAM" id="Phobius"/>
    </source>
</evidence>
<evidence type="ECO:0000313" key="3">
    <source>
        <dbReference type="EMBL" id="MFC4532325.1"/>
    </source>
</evidence>
<dbReference type="InterPro" id="IPR058058">
    <property type="entry name" value="CBU_0592-like"/>
</dbReference>
<keyword evidence="1" id="KW-0812">Transmembrane</keyword>
<feature type="domain" description="CBU-0592-like" evidence="2">
    <location>
        <begin position="5"/>
        <end position="80"/>
    </location>
</feature>
<feature type="transmembrane region" description="Helical" evidence="1">
    <location>
        <begin position="37"/>
        <end position="56"/>
    </location>
</feature>
<accession>A0ABV9CGN3</accession>
<name>A0ABV9CGN3_9ACTN</name>